<dbReference type="AlphaFoldDB" id="A0A2Z7BB69"/>
<keyword evidence="3" id="KW-1185">Reference proteome</keyword>
<accession>A0A2Z7BB69</accession>
<proteinExistence type="predicted"/>
<evidence type="ECO:0000313" key="2">
    <source>
        <dbReference type="EMBL" id="KZV29054.1"/>
    </source>
</evidence>
<evidence type="ECO:0000256" key="1">
    <source>
        <dbReference type="SAM" id="MobiDB-lite"/>
    </source>
</evidence>
<dbReference type="Proteomes" id="UP000250235">
    <property type="component" value="Unassembled WGS sequence"/>
</dbReference>
<evidence type="ECO:0000313" key="3">
    <source>
        <dbReference type="Proteomes" id="UP000250235"/>
    </source>
</evidence>
<gene>
    <name evidence="2" type="ORF">F511_15145</name>
</gene>
<dbReference type="EMBL" id="KV009659">
    <property type="protein sequence ID" value="KZV29054.1"/>
    <property type="molecule type" value="Genomic_DNA"/>
</dbReference>
<reference evidence="2 3" key="1">
    <citation type="journal article" date="2015" name="Proc. Natl. Acad. Sci. U.S.A.">
        <title>The resurrection genome of Boea hygrometrica: A blueprint for survival of dehydration.</title>
        <authorList>
            <person name="Xiao L."/>
            <person name="Yang G."/>
            <person name="Zhang L."/>
            <person name="Yang X."/>
            <person name="Zhao S."/>
            <person name="Ji Z."/>
            <person name="Zhou Q."/>
            <person name="Hu M."/>
            <person name="Wang Y."/>
            <person name="Chen M."/>
            <person name="Xu Y."/>
            <person name="Jin H."/>
            <person name="Xiao X."/>
            <person name="Hu G."/>
            <person name="Bao F."/>
            <person name="Hu Y."/>
            <person name="Wan P."/>
            <person name="Li L."/>
            <person name="Deng X."/>
            <person name="Kuang T."/>
            <person name="Xiang C."/>
            <person name="Zhu J.K."/>
            <person name="Oliver M.J."/>
            <person name="He Y."/>
        </authorList>
    </citation>
    <scope>NUCLEOTIDE SEQUENCE [LARGE SCALE GENOMIC DNA]</scope>
    <source>
        <strain evidence="3">cv. XS01</strain>
    </source>
</reference>
<name>A0A2Z7BB69_9LAMI</name>
<feature type="region of interest" description="Disordered" evidence="1">
    <location>
        <begin position="165"/>
        <end position="205"/>
    </location>
</feature>
<protein>
    <submittedName>
        <fullName evidence="2">Uncharacterized protein</fullName>
    </submittedName>
</protein>
<organism evidence="2 3">
    <name type="scientific">Dorcoceras hygrometricum</name>
    <dbReference type="NCBI Taxonomy" id="472368"/>
    <lineage>
        <taxon>Eukaryota</taxon>
        <taxon>Viridiplantae</taxon>
        <taxon>Streptophyta</taxon>
        <taxon>Embryophyta</taxon>
        <taxon>Tracheophyta</taxon>
        <taxon>Spermatophyta</taxon>
        <taxon>Magnoliopsida</taxon>
        <taxon>eudicotyledons</taxon>
        <taxon>Gunneridae</taxon>
        <taxon>Pentapetalae</taxon>
        <taxon>asterids</taxon>
        <taxon>lamiids</taxon>
        <taxon>Lamiales</taxon>
        <taxon>Gesneriaceae</taxon>
        <taxon>Didymocarpoideae</taxon>
        <taxon>Trichosporeae</taxon>
        <taxon>Loxocarpinae</taxon>
        <taxon>Dorcoceras</taxon>
    </lineage>
</organism>
<sequence>MSARDLRAGRAREAIAGLVQRKTCADDGRCWALPSRMEADRLLMLSRARLRKHWPEGGRPWAAGLSNGCTLIGATCAMLHARRGGARPCAARMHGGGGPRRAAAVRRSSDSDATANFLLDRYDQIVDRSYDEVTLIGMNRMFIRWTGLAPGPMGRFKPITPILSLEPRMPPRRRGRGRGQFQEESEGQNEEVQHNGPFHRRDSQIEVDELEARVDDMELVMARFQRMNPQTFNSDEPSSDDESWLQHITRLFNHVRADGRGRIRLISNVIDTTPAVRHAPPLTLGLTAQP</sequence>